<proteinExistence type="predicted"/>
<dbReference type="AlphaFoldDB" id="A0A0C3E3A8"/>
<reference evidence="2" key="2">
    <citation type="submission" date="2015-01" db="EMBL/GenBank/DDBJ databases">
        <title>Evolutionary Origins and Diversification of the Mycorrhizal Mutualists.</title>
        <authorList>
            <consortium name="DOE Joint Genome Institute"/>
            <consortium name="Mycorrhizal Genomics Consortium"/>
            <person name="Kohler A."/>
            <person name="Kuo A."/>
            <person name="Nagy L.G."/>
            <person name="Floudas D."/>
            <person name="Copeland A."/>
            <person name="Barry K.W."/>
            <person name="Cichocki N."/>
            <person name="Veneault-Fourrey C."/>
            <person name="LaButti K."/>
            <person name="Lindquist E.A."/>
            <person name="Lipzen A."/>
            <person name="Lundell T."/>
            <person name="Morin E."/>
            <person name="Murat C."/>
            <person name="Riley R."/>
            <person name="Ohm R."/>
            <person name="Sun H."/>
            <person name="Tunlid A."/>
            <person name="Henrissat B."/>
            <person name="Grigoriev I.V."/>
            <person name="Hibbett D.S."/>
            <person name="Martin F."/>
        </authorList>
    </citation>
    <scope>NUCLEOTIDE SEQUENCE [LARGE SCALE GENOMIC DNA]</scope>
    <source>
        <strain evidence="2">Zn</strain>
    </source>
</reference>
<keyword evidence="2" id="KW-1185">Reference proteome</keyword>
<reference evidence="1 2" key="1">
    <citation type="submission" date="2014-04" db="EMBL/GenBank/DDBJ databases">
        <authorList>
            <consortium name="DOE Joint Genome Institute"/>
            <person name="Kuo A."/>
            <person name="Martino E."/>
            <person name="Perotto S."/>
            <person name="Kohler A."/>
            <person name="Nagy L.G."/>
            <person name="Floudas D."/>
            <person name="Copeland A."/>
            <person name="Barry K.W."/>
            <person name="Cichocki N."/>
            <person name="Veneault-Fourrey C."/>
            <person name="LaButti K."/>
            <person name="Lindquist E.A."/>
            <person name="Lipzen A."/>
            <person name="Lundell T."/>
            <person name="Morin E."/>
            <person name="Murat C."/>
            <person name="Sun H."/>
            <person name="Tunlid A."/>
            <person name="Henrissat B."/>
            <person name="Grigoriev I.V."/>
            <person name="Hibbett D.S."/>
            <person name="Martin F."/>
            <person name="Nordberg H.P."/>
            <person name="Cantor M.N."/>
            <person name="Hua S.X."/>
        </authorList>
    </citation>
    <scope>NUCLEOTIDE SEQUENCE [LARGE SCALE GENOMIC DNA]</scope>
    <source>
        <strain evidence="1 2">Zn</strain>
    </source>
</reference>
<dbReference type="OrthoDB" id="3563491at2759"/>
<dbReference type="InParanoid" id="A0A0C3E3A8"/>
<sequence length="307" mass="34165">MAAISEVNDPYSFDIQLNTEKEDRDWRRKNDGDEIQRVDVVDDLCVGLLLQARIDRIVHGHETENESPATLVVFGFRFHGLDDRRRFKQATVTILFQDEKKRTRADPEVIALWPNGDFTLGEPTKIDVEDTKGGEIGADVTGGTVVQGGGHVTRMWERKQSFKKTDRSTLTGSIILDTSIREFGPNNAVRLTINENTTTTSGLVTDFRAAVLLKRKNDADIFLGTVKIKAKAHFAYNAIRGLRDITAFRPKDDPVKFKPGEQYLRPATLSGFLEAKLAEHVDAKNLNSTHLDSLAGVLGTTVLTTSL</sequence>
<accession>A0A0C3E3A8</accession>
<name>A0A0C3E3A8_OIDMZ</name>
<dbReference type="STRING" id="913774.A0A0C3E3A8"/>
<gene>
    <name evidence="1" type="ORF">OIDMADRAFT_48680</name>
</gene>
<dbReference type="Proteomes" id="UP000054321">
    <property type="component" value="Unassembled WGS sequence"/>
</dbReference>
<organism evidence="1 2">
    <name type="scientific">Oidiodendron maius (strain Zn)</name>
    <dbReference type="NCBI Taxonomy" id="913774"/>
    <lineage>
        <taxon>Eukaryota</taxon>
        <taxon>Fungi</taxon>
        <taxon>Dikarya</taxon>
        <taxon>Ascomycota</taxon>
        <taxon>Pezizomycotina</taxon>
        <taxon>Leotiomycetes</taxon>
        <taxon>Leotiomycetes incertae sedis</taxon>
        <taxon>Myxotrichaceae</taxon>
        <taxon>Oidiodendron</taxon>
    </lineage>
</organism>
<protein>
    <submittedName>
        <fullName evidence="1">Uncharacterized protein</fullName>
    </submittedName>
</protein>
<dbReference type="HOGENOM" id="CLU_072358_1_0_1"/>
<evidence type="ECO:0000313" key="1">
    <source>
        <dbReference type="EMBL" id="KIN08838.1"/>
    </source>
</evidence>
<dbReference type="EMBL" id="KN832870">
    <property type="protein sequence ID" value="KIN08838.1"/>
    <property type="molecule type" value="Genomic_DNA"/>
</dbReference>
<evidence type="ECO:0000313" key="2">
    <source>
        <dbReference type="Proteomes" id="UP000054321"/>
    </source>
</evidence>